<evidence type="ECO:0000313" key="2">
    <source>
        <dbReference type="Proteomes" id="UP000273405"/>
    </source>
</evidence>
<gene>
    <name evidence="1" type="ORF">D7X12_19385</name>
</gene>
<name>A0A3A8NNP4_9BACT</name>
<keyword evidence="2" id="KW-1185">Reference proteome</keyword>
<sequence>MEQKNTQFHLSAQTRIWLSTRSVLQDWNRSGMGRLEQISNKVHSLLHIRLPQQSFSHSLDNPLSSTCLQAGKAVLDRPERHL</sequence>
<proteinExistence type="predicted"/>
<evidence type="ECO:0000313" key="1">
    <source>
        <dbReference type="EMBL" id="RKH41014.1"/>
    </source>
</evidence>
<dbReference type="Proteomes" id="UP000273405">
    <property type="component" value="Unassembled WGS sequence"/>
</dbReference>
<dbReference type="AlphaFoldDB" id="A0A3A8NNP4"/>
<protein>
    <submittedName>
        <fullName evidence="1">Uncharacterized protein</fullName>
    </submittedName>
</protein>
<comment type="caution">
    <text evidence="1">The sequence shown here is derived from an EMBL/GenBank/DDBJ whole genome shotgun (WGS) entry which is preliminary data.</text>
</comment>
<accession>A0A3A8NNP4</accession>
<reference evidence="2" key="1">
    <citation type="submission" date="2018-09" db="EMBL/GenBank/DDBJ databases">
        <authorList>
            <person name="Livingstone P.G."/>
            <person name="Whitworth D.E."/>
        </authorList>
    </citation>
    <scope>NUCLEOTIDE SEQUENCE [LARGE SCALE GENOMIC DNA]</scope>
    <source>
        <strain evidence="2">CA040B</strain>
    </source>
</reference>
<organism evidence="1 2">
    <name type="scientific">Corallococcus sicarius</name>
    <dbReference type="NCBI Taxonomy" id="2316726"/>
    <lineage>
        <taxon>Bacteria</taxon>
        <taxon>Pseudomonadati</taxon>
        <taxon>Myxococcota</taxon>
        <taxon>Myxococcia</taxon>
        <taxon>Myxococcales</taxon>
        <taxon>Cystobacterineae</taxon>
        <taxon>Myxococcaceae</taxon>
        <taxon>Corallococcus</taxon>
    </lineage>
</organism>
<dbReference type="EMBL" id="RAWG01000117">
    <property type="protein sequence ID" value="RKH41014.1"/>
    <property type="molecule type" value="Genomic_DNA"/>
</dbReference>